<dbReference type="CDD" id="cd04281">
    <property type="entry name" value="ZnMc_BMP1_TLD"/>
    <property type="match status" value="1"/>
</dbReference>
<dbReference type="GO" id="GO:0004222">
    <property type="term" value="F:metalloendopeptidase activity"/>
    <property type="evidence" value="ECO:0007669"/>
    <property type="project" value="UniProtKB-UniRule"/>
</dbReference>
<dbReference type="PROSITE" id="PS00010">
    <property type="entry name" value="ASX_HYDROXYL"/>
    <property type="match status" value="2"/>
</dbReference>
<dbReference type="Gene3D" id="2.60.120.290">
    <property type="entry name" value="Spermadhesin, CUB domain"/>
    <property type="match status" value="5"/>
</dbReference>
<evidence type="ECO:0000256" key="15">
    <source>
        <dbReference type="ARBA" id="ARBA00023180"/>
    </source>
</evidence>
<keyword evidence="3" id="KW-0964">Secreted</keyword>
<evidence type="ECO:0000256" key="6">
    <source>
        <dbReference type="ARBA" id="ARBA00022723"/>
    </source>
</evidence>
<dbReference type="PRINTS" id="PR00480">
    <property type="entry name" value="ASTACIN"/>
</dbReference>
<feature type="binding site" evidence="17 19">
    <location>
        <position position="247"/>
    </location>
    <ligand>
        <name>Zn(2+)</name>
        <dbReference type="ChEBI" id="CHEBI:29105"/>
        <note>catalytic</note>
    </ligand>
</feature>
<gene>
    <name evidence="26" type="primary">LOC118410730</name>
</gene>
<dbReference type="GO" id="GO:0008270">
    <property type="term" value="F:zinc ion binding"/>
    <property type="evidence" value="ECO:0007669"/>
    <property type="project" value="UniProtKB-UniRule"/>
</dbReference>
<sequence length="1010" mass="114675">MTALPLGLASLCYCYILVFMPTWGSVRASQVPIHYLNPDDTQDIDYADPCKADQFDGDIALSPYDISTLARYTREWQQGENFPGQLRHRHMQSRRSQSGKRRVNWTAAKQSHSRQKSQKLRERRLHRSGPTAIQRVDSRIRRAATARPERKWPNAVIPYTVDPKANFSGSQRAMFKQAMRHWENFTCVTFIERTDEENYIVFTYRECGCCSFVGRRGNGPQAISIGKNCDKFGIVVHELGHVIGFWHEHTRPDRDHWVTIIKENIQPGQEYNFLKLEKGEVDSLGESYDFNSIMHYARNTFSRGMFLDTILPRRDAESGLRPNIGQRSHLSKGDIAQANKLYKCKSCGYTLQETTGNFTSPGWPNKYPPNADCEWRISVTPGEKIVLNFTYMDIVPSRGCWYDYVEIRDGHWRKSPQIGRFCGSDVPKSIVSSDSRLWIEFQANSNRVAKGFSIQYEAICGGDIKKESGQIQSPNYPDDYRPNKECVWRITVPRGYNIGLTFQAFEIERHDTCSYDYVEVRDGLDEEYSDRLGRYCGYITPDDIKSSSNTLLVKFVSDGSVNKAGFSASFFKEMNECAQPDKGGCEQKCVNTLGSFHCECSPGYELSSNKRTCEPACGGFLTGLSGNITSPTFPLEYPQNKRCVWQIVAPSQYRITLKFNHFELEGNDVCKYDSLEVRSGLSPESDVLGRFCGSELPESVTSTRNNMRVEFKSDNTVSKKGFHATFFSDKDECAVDNGGCQHECVNTLGSYECRCRNGFTLHENLHDCKEAGCKHQLNAATGEITSPNWPDKYPARKECTWHILATSGHRIKLMFNDFEIEQHQECAYDHLEVYDGHSADDPVLGRYCGNKKPPPVVANSNHMFIKFFSDASVQRKGFSALHTTVCGGTLLAAEHVTDLFSHAQYGDTNYGQQEECDWTITARQGQTVRLAFKSFEIEDETTCGYDYVEIFDGYDDSAEKLGRFCGAETPDVIVSRGDSLLVRFRTDDTINKKGFHAQYVGTALKETYYA</sequence>
<evidence type="ECO:0000256" key="4">
    <source>
        <dbReference type="ARBA" id="ARBA00022536"/>
    </source>
</evidence>
<dbReference type="GeneID" id="118410730"/>
<feature type="disulfide bond" evidence="19">
    <location>
        <begin position="209"/>
        <end position="210"/>
    </location>
</feature>
<dbReference type="RefSeq" id="XP_035668393.1">
    <property type="nucleotide sequence ID" value="XM_035812500.1"/>
</dbReference>
<feature type="compositionally biased region" description="Basic residues" evidence="21">
    <location>
        <begin position="111"/>
        <end position="127"/>
    </location>
</feature>
<dbReference type="GO" id="GO:0005576">
    <property type="term" value="C:extracellular region"/>
    <property type="evidence" value="ECO:0007669"/>
    <property type="project" value="UniProtKB-SubCell"/>
</dbReference>
<feature type="domain" description="CUB" evidence="22">
    <location>
        <begin position="773"/>
        <end position="885"/>
    </location>
</feature>
<evidence type="ECO:0000256" key="5">
    <source>
        <dbReference type="ARBA" id="ARBA00022670"/>
    </source>
</evidence>
<dbReference type="PROSITE" id="PS01186">
    <property type="entry name" value="EGF_2"/>
    <property type="match status" value="2"/>
</dbReference>
<feature type="domain" description="EGF-like" evidence="23">
    <location>
        <begin position="573"/>
        <end position="614"/>
    </location>
</feature>
<dbReference type="InterPro" id="IPR006026">
    <property type="entry name" value="Peptidase_Metallo"/>
</dbReference>
<feature type="active site" evidence="16 19">
    <location>
        <position position="238"/>
    </location>
</feature>
<dbReference type="Pfam" id="PF07645">
    <property type="entry name" value="EGF_CA"/>
    <property type="match status" value="1"/>
</dbReference>
<feature type="domain" description="CUB" evidence="22">
    <location>
        <begin position="886"/>
        <end position="1002"/>
    </location>
</feature>
<dbReference type="FunFam" id="2.60.120.290:FF:000005">
    <property type="entry name" value="Procollagen C-endopeptidase enhancer 1"/>
    <property type="match status" value="1"/>
</dbReference>
<evidence type="ECO:0000256" key="19">
    <source>
        <dbReference type="PROSITE-ProRule" id="PRU01211"/>
    </source>
</evidence>
<name>A0A9J7KQT2_BRAFL</name>
<reference evidence="25" key="2">
    <citation type="journal article" date="2020" name="Nat. Ecol. Evol.">
        <title>Deeply conserved synteny resolves early events in vertebrate evolution.</title>
        <authorList>
            <person name="Simakov O."/>
            <person name="Marletaz F."/>
            <person name="Yue J.X."/>
            <person name="O'Connell B."/>
            <person name="Jenkins J."/>
            <person name="Brandt A."/>
            <person name="Calef R."/>
            <person name="Tung C.H."/>
            <person name="Huang T.K."/>
            <person name="Schmutz J."/>
            <person name="Satoh N."/>
            <person name="Yu J.K."/>
            <person name="Putnam N.H."/>
            <person name="Green R.E."/>
            <person name="Rokhsar D.S."/>
        </authorList>
    </citation>
    <scope>NUCLEOTIDE SEQUENCE [LARGE SCALE GENOMIC DNA]</scope>
    <source>
        <strain evidence="25">S238N-H82</strain>
    </source>
</reference>
<dbReference type="GO" id="GO:0006508">
    <property type="term" value="P:proteolysis"/>
    <property type="evidence" value="ECO:0007669"/>
    <property type="project" value="UniProtKB-KW"/>
</dbReference>
<evidence type="ECO:0000256" key="8">
    <source>
        <dbReference type="ARBA" id="ARBA00022737"/>
    </source>
</evidence>
<keyword evidence="11" id="KW-0106">Calcium</keyword>
<evidence type="ECO:0000256" key="21">
    <source>
        <dbReference type="SAM" id="MobiDB-lite"/>
    </source>
</evidence>
<dbReference type="SUPFAM" id="SSF57196">
    <property type="entry name" value="EGF/Laminin"/>
    <property type="match status" value="2"/>
</dbReference>
<keyword evidence="2" id="KW-0217">Developmental protein</keyword>
<dbReference type="AlphaFoldDB" id="A0A9J7KQT2"/>
<feature type="domain" description="CUB" evidence="22">
    <location>
        <begin position="460"/>
        <end position="573"/>
    </location>
</feature>
<dbReference type="KEGG" id="bfo:118410730"/>
<feature type="domain" description="CUB" evidence="22">
    <location>
        <begin position="347"/>
        <end position="459"/>
    </location>
</feature>
<dbReference type="InterPro" id="IPR049883">
    <property type="entry name" value="NOTCH1_EGF-like"/>
</dbReference>
<feature type="compositionally biased region" description="Basic residues" evidence="21">
    <location>
        <begin position="86"/>
        <end position="103"/>
    </location>
</feature>
<dbReference type="Pfam" id="PF01400">
    <property type="entry name" value="Astacin"/>
    <property type="match status" value="1"/>
</dbReference>
<dbReference type="CDD" id="cd00041">
    <property type="entry name" value="CUB"/>
    <property type="match status" value="5"/>
</dbReference>
<keyword evidence="14 19" id="KW-1015">Disulfide bond</keyword>
<keyword evidence="25" id="KW-1185">Reference proteome</keyword>
<evidence type="ECO:0000256" key="7">
    <source>
        <dbReference type="ARBA" id="ARBA00022729"/>
    </source>
</evidence>
<evidence type="ECO:0000313" key="26">
    <source>
        <dbReference type="RefSeq" id="XP_035668393.1"/>
    </source>
</evidence>
<dbReference type="InterPro" id="IPR000742">
    <property type="entry name" value="EGF"/>
</dbReference>
<dbReference type="FunFam" id="2.60.120.290:FF:000004">
    <property type="entry name" value="Metalloendopeptidase"/>
    <property type="match status" value="1"/>
</dbReference>
<evidence type="ECO:0000256" key="14">
    <source>
        <dbReference type="ARBA" id="ARBA00023157"/>
    </source>
</evidence>
<dbReference type="Gene3D" id="2.10.25.10">
    <property type="entry name" value="Laminin"/>
    <property type="match status" value="2"/>
</dbReference>
<dbReference type="InterPro" id="IPR000859">
    <property type="entry name" value="CUB_dom"/>
</dbReference>
<evidence type="ECO:0000256" key="13">
    <source>
        <dbReference type="ARBA" id="ARBA00023145"/>
    </source>
</evidence>
<dbReference type="PROSITE" id="PS01187">
    <property type="entry name" value="EGF_CA"/>
    <property type="match status" value="2"/>
</dbReference>
<evidence type="ECO:0000256" key="11">
    <source>
        <dbReference type="ARBA" id="ARBA00022837"/>
    </source>
</evidence>
<proteinExistence type="predicted"/>
<evidence type="ECO:0000313" key="25">
    <source>
        <dbReference type="Proteomes" id="UP000001554"/>
    </source>
</evidence>
<dbReference type="PIRSF" id="PIRSF001199">
    <property type="entry name" value="BMP_1/tolloid-like"/>
    <property type="match status" value="1"/>
</dbReference>
<protein>
    <recommendedName>
        <fullName evidence="20">Metalloendopeptidase</fullName>
        <ecNumber evidence="20">3.4.24.-</ecNumber>
    </recommendedName>
</protein>
<dbReference type="PROSITE" id="PS51864">
    <property type="entry name" value="ASTACIN"/>
    <property type="match status" value="1"/>
</dbReference>
<accession>A0A9J7KQT2</accession>
<dbReference type="FunFam" id="2.60.120.290:FF:000009">
    <property type="entry name" value="Metalloendopeptidase"/>
    <property type="match status" value="1"/>
</dbReference>
<dbReference type="FunFam" id="2.10.25.10:FF:000240">
    <property type="entry name" value="Vitamin K-dependent protein S"/>
    <property type="match status" value="1"/>
</dbReference>
<evidence type="ECO:0000259" key="24">
    <source>
        <dbReference type="PROSITE" id="PS51864"/>
    </source>
</evidence>
<keyword evidence="15" id="KW-0325">Glycoprotein</keyword>
<feature type="binding site" evidence="17 19">
    <location>
        <position position="241"/>
    </location>
    <ligand>
        <name>Zn(2+)</name>
        <dbReference type="ChEBI" id="CHEBI:29105"/>
        <note>catalytic</note>
    </ligand>
</feature>
<evidence type="ECO:0000256" key="12">
    <source>
        <dbReference type="ARBA" id="ARBA00023049"/>
    </source>
</evidence>
<keyword evidence="5 19" id="KW-0645">Protease</keyword>
<dbReference type="SUPFAM" id="SSF49854">
    <property type="entry name" value="Spermadhesin, CUB domain"/>
    <property type="match status" value="5"/>
</dbReference>
<evidence type="ECO:0000256" key="10">
    <source>
        <dbReference type="ARBA" id="ARBA00022833"/>
    </source>
</evidence>
<dbReference type="PANTHER" id="PTHR24251:SF43">
    <property type="entry name" value="TOLLOID-LIKE PROTEIN 2"/>
    <property type="match status" value="1"/>
</dbReference>
<feature type="domain" description="Peptidase M12A" evidence="24">
    <location>
        <begin position="143"/>
        <end position="345"/>
    </location>
</feature>
<dbReference type="OrthoDB" id="431034at2759"/>
<evidence type="ECO:0000256" key="2">
    <source>
        <dbReference type="ARBA" id="ARBA00022473"/>
    </source>
</evidence>
<feature type="signal peptide" evidence="20">
    <location>
        <begin position="1"/>
        <end position="28"/>
    </location>
</feature>
<dbReference type="PROSITE" id="PS01180">
    <property type="entry name" value="CUB"/>
    <property type="match status" value="5"/>
</dbReference>
<feature type="disulfide bond" evidence="19">
    <location>
        <begin position="207"/>
        <end position="229"/>
    </location>
</feature>
<evidence type="ECO:0000256" key="18">
    <source>
        <dbReference type="PROSITE-ProRule" id="PRU00076"/>
    </source>
</evidence>
<dbReference type="SMART" id="SM00179">
    <property type="entry name" value="EGF_CA"/>
    <property type="match status" value="2"/>
</dbReference>
<evidence type="ECO:0000256" key="17">
    <source>
        <dbReference type="PIRSR" id="PIRSR001199-2"/>
    </source>
</evidence>
<keyword evidence="10 17" id="KW-0862">Zinc</keyword>
<feature type="region of interest" description="Disordered" evidence="21">
    <location>
        <begin position="80"/>
        <end position="130"/>
    </location>
</feature>
<dbReference type="FunFam" id="2.10.25.10:FF:000022">
    <property type="entry name" value="Metalloendopeptidase"/>
    <property type="match status" value="1"/>
</dbReference>
<evidence type="ECO:0000256" key="16">
    <source>
        <dbReference type="PIRSR" id="PIRSR001199-1"/>
    </source>
</evidence>
<keyword evidence="8" id="KW-0677">Repeat</keyword>
<dbReference type="InterPro" id="IPR000152">
    <property type="entry name" value="EGF-type_Asp/Asn_hydroxyl_site"/>
</dbReference>
<dbReference type="InterPro" id="IPR035914">
    <property type="entry name" value="Sperma_CUB_dom_sf"/>
</dbReference>
<dbReference type="InterPro" id="IPR001506">
    <property type="entry name" value="Peptidase_M12A"/>
</dbReference>
<feature type="chain" id="PRO_5039962559" description="Metalloendopeptidase" evidence="20">
    <location>
        <begin position="29"/>
        <end position="1010"/>
    </location>
</feature>
<evidence type="ECO:0000256" key="9">
    <source>
        <dbReference type="ARBA" id="ARBA00022801"/>
    </source>
</evidence>
<dbReference type="Gene3D" id="3.40.390.10">
    <property type="entry name" value="Collagenase (Catalytic Domain)"/>
    <property type="match status" value="1"/>
</dbReference>
<feature type="domain" description="EGF-like" evidence="23">
    <location>
        <begin position="729"/>
        <end position="769"/>
    </location>
</feature>
<evidence type="ECO:0000256" key="3">
    <source>
        <dbReference type="ARBA" id="ARBA00022525"/>
    </source>
</evidence>
<keyword evidence="7 20" id="KW-0732">Signal</keyword>
<organism evidence="25 26">
    <name type="scientific">Branchiostoma floridae</name>
    <name type="common">Florida lancelet</name>
    <name type="synonym">Amphioxus</name>
    <dbReference type="NCBI Taxonomy" id="7739"/>
    <lineage>
        <taxon>Eukaryota</taxon>
        <taxon>Metazoa</taxon>
        <taxon>Chordata</taxon>
        <taxon>Cephalochordata</taxon>
        <taxon>Leptocardii</taxon>
        <taxon>Amphioxiformes</taxon>
        <taxon>Branchiostomatidae</taxon>
        <taxon>Branchiostoma</taxon>
    </lineage>
</organism>
<dbReference type="SUPFAM" id="SSF55486">
    <property type="entry name" value="Metalloproteases ('zincins'), catalytic domain"/>
    <property type="match status" value="1"/>
</dbReference>
<dbReference type="PROSITE" id="PS50026">
    <property type="entry name" value="EGF_3"/>
    <property type="match status" value="2"/>
</dbReference>
<keyword evidence="9 19" id="KW-0378">Hydrolase</keyword>
<dbReference type="SMART" id="SM00235">
    <property type="entry name" value="ZnMc"/>
    <property type="match status" value="1"/>
</dbReference>
<reference evidence="26" key="3">
    <citation type="submission" date="2025-08" db="UniProtKB">
        <authorList>
            <consortium name="RefSeq"/>
        </authorList>
    </citation>
    <scope>IDENTIFICATION</scope>
</reference>
<dbReference type="CDD" id="cd00054">
    <property type="entry name" value="EGF_CA"/>
    <property type="match status" value="1"/>
</dbReference>
<dbReference type="GO" id="GO:0005509">
    <property type="term" value="F:calcium ion binding"/>
    <property type="evidence" value="ECO:0007669"/>
    <property type="project" value="InterPro"/>
</dbReference>
<dbReference type="EC" id="3.4.24.-" evidence="20"/>
<evidence type="ECO:0000259" key="22">
    <source>
        <dbReference type="PROSITE" id="PS01180"/>
    </source>
</evidence>
<dbReference type="InterPro" id="IPR034036">
    <property type="entry name" value="ZnMP_TLD/BMP1"/>
</dbReference>
<feature type="domain" description="CUB" evidence="22">
    <location>
        <begin position="617"/>
        <end position="729"/>
    </location>
</feature>
<dbReference type="PANTHER" id="PTHR24251">
    <property type="entry name" value="OVOCHYMASE-RELATED"/>
    <property type="match status" value="1"/>
</dbReference>
<keyword evidence="6 17" id="KW-0479">Metal-binding</keyword>
<feature type="binding site" evidence="17 19">
    <location>
        <position position="237"/>
    </location>
    <ligand>
        <name>Zn(2+)</name>
        <dbReference type="ChEBI" id="CHEBI:29105"/>
        <note>catalytic</note>
    </ligand>
</feature>
<dbReference type="Pfam" id="PF14670">
    <property type="entry name" value="FXa_inhibition"/>
    <property type="match status" value="1"/>
</dbReference>
<dbReference type="InterPro" id="IPR024079">
    <property type="entry name" value="MetalloPept_cat_dom_sf"/>
</dbReference>
<dbReference type="InterPro" id="IPR015446">
    <property type="entry name" value="BMP_1/tolloid-like"/>
</dbReference>
<dbReference type="InterPro" id="IPR001881">
    <property type="entry name" value="EGF-like_Ca-bd_dom"/>
</dbReference>
<keyword evidence="12 19" id="KW-0482">Metalloprotease</keyword>
<comment type="caution">
    <text evidence="18">Lacks conserved residue(s) required for the propagation of feature annotation.</text>
</comment>
<dbReference type="SMART" id="SM00042">
    <property type="entry name" value="CUB"/>
    <property type="match status" value="5"/>
</dbReference>
<keyword evidence="13" id="KW-0865">Zymogen</keyword>
<dbReference type="FunFam" id="3.40.390.10:FF:000004">
    <property type="entry name" value="Metalloendopeptidase"/>
    <property type="match status" value="1"/>
</dbReference>
<dbReference type="InterPro" id="IPR018097">
    <property type="entry name" value="EGF_Ca-bd_CS"/>
</dbReference>
<dbReference type="OMA" id="WTKQTVG"/>
<evidence type="ECO:0000256" key="1">
    <source>
        <dbReference type="ARBA" id="ARBA00004613"/>
    </source>
</evidence>
<comment type="cofactor">
    <cofactor evidence="19 20">
        <name>Zn(2+)</name>
        <dbReference type="ChEBI" id="CHEBI:29105"/>
    </cofactor>
    <text evidence="19 20">Binds 1 zinc ion per subunit.</text>
</comment>
<reference evidence="26" key="1">
    <citation type="journal article" date="2016" name="Genome Biol. Evol.">
        <title>Conserved non-coding elements in the most distant genera of cephalochordates: the Goldilocks principle.</title>
        <authorList>
            <person name="Yue J.X."/>
            <person name="Kozmikova I."/>
            <person name="Ono H."/>
            <person name="Nossa C.W."/>
            <person name="Kozmik Z."/>
            <person name="Putnam N.H."/>
            <person name="Yu J.K."/>
            <person name="Holland L.Z."/>
        </authorList>
    </citation>
    <scope>NUCLEOTIDE SEQUENCE</scope>
</reference>
<dbReference type="Proteomes" id="UP000001554">
    <property type="component" value="Chromosome 3"/>
</dbReference>
<dbReference type="SMART" id="SM00181">
    <property type="entry name" value="EGF"/>
    <property type="match status" value="2"/>
</dbReference>
<evidence type="ECO:0000256" key="20">
    <source>
        <dbReference type="RuleBase" id="RU361183"/>
    </source>
</evidence>
<dbReference type="Pfam" id="PF00431">
    <property type="entry name" value="CUB"/>
    <property type="match status" value="5"/>
</dbReference>
<evidence type="ECO:0000259" key="23">
    <source>
        <dbReference type="PROSITE" id="PS50026"/>
    </source>
</evidence>
<comment type="subcellular location">
    <subcellularLocation>
        <location evidence="1">Secreted</location>
    </subcellularLocation>
</comment>
<dbReference type="FunFam" id="2.60.120.290:FF:000013">
    <property type="entry name" value="Membrane frizzled-related protein"/>
    <property type="match status" value="2"/>
</dbReference>
<keyword evidence="4 18" id="KW-0245">EGF-like domain</keyword>